<gene>
    <name evidence="10" type="ORF">DASC09_051880</name>
</gene>
<feature type="compositionally biased region" description="Low complexity" evidence="8">
    <location>
        <begin position="893"/>
        <end position="911"/>
    </location>
</feature>
<evidence type="ECO:0000256" key="1">
    <source>
        <dbReference type="ARBA" id="ARBA00004496"/>
    </source>
</evidence>
<dbReference type="GeneID" id="90075838"/>
<name>A0AAV5QSH3_9ASCO</name>
<feature type="region of interest" description="Disordered" evidence="8">
    <location>
        <begin position="864"/>
        <end position="936"/>
    </location>
</feature>
<dbReference type="GO" id="GO:0071541">
    <property type="term" value="C:eukaryotic translation initiation factor 3 complex, eIF3m"/>
    <property type="evidence" value="ECO:0007669"/>
    <property type="project" value="TreeGrafter"/>
</dbReference>
<protein>
    <submittedName>
        <fullName evidence="10">Translation initiation factor eIF3 core subunit A</fullName>
    </submittedName>
</protein>
<dbReference type="GO" id="GO:0001732">
    <property type="term" value="P:formation of cytoplasmic translation initiation complex"/>
    <property type="evidence" value="ECO:0007669"/>
    <property type="project" value="TreeGrafter"/>
</dbReference>
<reference evidence="10 11" key="1">
    <citation type="journal article" date="2023" name="Elife">
        <title>Identification of key yeast species and microbe-microbe interactions impacting larval growth of Drosophila in the wild.</title>
        <authorList>
            <person name="Mure A."/>
            <person name="Sugiura Y."/>
            <person name="Maeda R."/>
            <person name="Honda K."/>
            <person name="Sakurai N."/>
            <person name="Takahashi Y."/>
            <person name="Watada M."/>
            <person name="Katoh T."/>
            <person name="Gotoh A."/>
            <person name="Gotoh Y."/>
            <person name="Taniguchi I."/>
            <person name="Nakamura K."/>
            <person name="Hayashi T."/>
            <person name="Katayama T."/>
            <person name="Uemura T."/>
            <person name="Hattori Y."/>
        </authorList>
    </citation>
    <scope>NUCLEOTIDE SEQUENCE [LARGE SCALE GENOMIC DNA]</scope>
    <source>
        <strain evidence="10 11">SC-9</strain>
    </source>
</reference>
<dbReference type="GO" id="GO:0043614">
    <property type="term" value="C:multi-eIF complex"/>
    <property type="evidence" value="ECO:0007669"/>
    <property type="project" value="TreeGrafter"/>
</dbReference>
<keyword evidence="2" id="KW-0963">Cytoplasm</keyword>
<dbReference type="GO" id="GO:0003743">
    <property type="term" value="F:translation initiation factor activity"/>
    <property type="evidence" value="ECO:0007669"/>
    <property type="project" value="UniProtKB-KW"/>
</dbReference>
<dbReference type="GO" id="GO:0071540">
    <property type="term" value="C:eukaryotic translation initiation factor 3 complex, eIF3e"/>
    <property type="evidence" value="ECO:0007669"/>
    <property type="project" value="TreeGrafter"/>
</dbReference>
<proteinExistence type="predicted"/>
<feature type="region of interest" description="Disordered" evidence="8">
    <location>
        <begin position="603"/>
        <end position="626"/>
    </location>
</feature>
<keyword evidence="6 7" id="KW-0175">Coiled coil</keyword>
<evidence type="ECO:0000256" key="5">
    <source>
        <dbReference type="ARBA" id="ARBA00022917"/>
    </source>
</evidence>
<dbReference type="GO" id="GO:0002188">
    <property type="term" value="P:translation reinitiation"/>
    <property type="evidence" value="ECO:0007669"/>
    <property type="project" value="TreeGrafter"/>
</dbReference>
<dbReference type="Gene3D" id="4.10.860.10">
    <property type="entry name" value="UVR domain"/>
    <property type="match status" value="1"/>
</dbReference>
<feature type="domain" description="PCI" evidence="9">
    <location>
        <begin position="330"/>
        <end position="513"/>
    </location>
</feature>
<evidence type="ECO:0000313" key="11">
    <source>
        <dbReference type="Proteomes" id="UP001360560"/>
    </source>
</evidence>
<evidence type="ECO:0000313" key="10">
    <source>
        <dbReference type="EMBL" id="GMM37863.1"/>
    </source>
</evidence>
<sequence>MAPPPAIRPENIIKTCEHLVKINNSDEALDILKEFISSRKFKYVSAPAAESIGLLFVQLCVVKKDSKLAKEGLFSYKKNAQTITNGLETVGSVVKRYVQLAEASLEKAKAKAADAKSEETIGNLDDEDDKSPEALLLSIVSDDNHNDRSDRELLTPYLKFMYDVYKSSLDIIRNIKQLEVIYCTIVNHSFKFCESFQRKLEFKKFSELIRIHLQSINFYANNQSHNSINALNQIDLNNPATLERFLQLRFNGLNIAVQLELYQESFKIVEDIHTLLVLSKRQAKPSMMLNYYENLAKIFNVSVNTLYRSVAWLKFFNLYSQSQNATLENLKNYASIIVLSTLSISESFSEGYNENNDEEKNKFNRLSSLLNLAKPPTRNSMISAINNPNFMKFVDDDLKSVFNYLENDDFNPLFIQSELVPILSRIYETGRFKVFFNDLLNTILVKIFKQVSKSYSNIKYDYLIELATFKDTKFALSSVAVENLLITCGKNQLIGNFSIDHDANIIYFNNNPFTSGNDSIKQQLSQLSNTLLRSLYNTDSSLIEKQEAQRSKAIETANKEIAKEIEEMEKRRELLEKRKAEEAAEEAKRAEEAKKLREEKIANEKKAEKERQEQEAQRRLEEDQAKEREEIRMKEKIKVAEEINKAGILDIDMTELKNMEIDDLKKLQIEKLTEDQRDTQERLKALFKRNDHLERALRKYELKFLEEDRKVQKEKDLEEFGKMKARLIEKANKEHEESIKLRDRLKRIVPSYESYRNKIDATHAEQIKKLKAEASAKLEKEKQERIQQLKEAKLQQMIRERAEEAERQRKAEEDAKIQAKLEQEEKKKLEAAEKLKSEMAAQRQKDADLLAKQRDREAEIEKMLAEKNKSFSSGEKYRVNRSASGGSFRPESRSGSAGGARSFSGSASSSPKPEEPATDKPLTYAERMRLKRQGRL</sequence>
<dbReference type="RefSeq" id="XP_064854859.1">
    <property type="nucleotide sequence ID" value="XM_064998787.1"/>
</dbReference>
<dbReference type="EMBL" id="BTFZ01000012">
    <property type="protein sequence ID" value="GMM37863.1"/>
    <property type="molecule type" value="Genomic_DNA"/>
</dbReference>
<evidence type="ECO:0000256" key="3">
    <source>
        <dbReference type="ARBA" id="ARBA00022540"/>
    </source>
</evidence>
<comment type="subcellular location">
    <subcellularLocation>
        <location evidence="1">Cytoplasm</location>
    </subcellularLocation>
</comment>
<evidence type="ECO:0000256" key="6">
    <source>
        <dbReference type="ARBA" id="ARBA00023054"/>
    </source>
</evidence>
<feature type="coiled-coil region" evidence="7">
    <location>
        <begin position="669"/>
        <end position="703"/>
    </location>
</feature>
<keyword evidence="4" id="KW-0694">RNA-binding</keyword>
<dbReference type="InterPro" id="IPR054711">
    <property type="entry name" value="eIF3a_PCI_TPR-like"/>
</dbReference>
<evidence type="ECO:0000256" key="8">
    <source>
        <dbReference type="SAM" id="MobiDB-lite"/>
    </source>
</evidence>
<accession>A0AAV5QSH3</accession>
<dbReference type="InterPro" id="IPR027512">
    <property type="entry name" value="EIF3A"/>
</dbReference>
<evidence type="ECO:0000256" key="4">
    <source>
        <dbReference type="ARBA" id="ARBA00022884"/>
    </source>
</evidence>
<dbReference type="InterPro" id="IPR000717">
    <property type="entry name" value="PCI_dom"/>
</dbReference>
<dbReference type="PROSITE" id="PS50250">
    <property type="entry name" value="PCI"/>
    <property type="match status" value="1"/>
</dbReference>
<dbReference type="FunFam" id="4.10.860.10:FF:000001">
    <property type="entry name" value="Eukaryotic translation initiation factor 3 subunit A"/>
    <property type="match status" value="1"/>
</dbReference>
<organism evidence="10 11">
    <name type="scientific">Saccharomycopsis crataegensis</name>
    <dbReference type="NCBI Taxonomy" id="43959"/>
    <lineage>
        <taxon>Eukaryota</taxon>
        <taxon>Fungi</taxon>
        <taxon>Dikarya</taxon>
        <taxon>Ascomycota</taxon>
        <taxon>Saccharomycotina</taxon>
        <taxon>Saccharomycetes</taxon>
        <taxon>Saccharomycopsidaceae</taxon>
        <taxon>Saccharomycopsis</taxon>
    </lineage>
</organism>
<dbReference type="Proteomes" id="UP001360560">
    <property type="component" value="Unassembled WGS sequence"/>
</dbReference>
<dbReference type="PANTHER" id="PTHR14005">
    <property type="entry name" value="EUKARYOTIC TRANSLATION INITIATION FACTOR 3, THETA SUBUNIT"/>
    <property type="match status" value="1"/>
</dbReference>
<keyword evidence="11" id="KW-1185">Reference proteome</keyword>
<evidence type="ECO:0000259" key="9">
    <source>
        <dbReference type="PROSITE" id="PS50250"/>
    </source>
</evidence>
<dbReference type="Pfam" id="PF22591">
    <property type="entry name" value="eIF3a_PCI_TPR-like"/>
    <property type="match status" value="1"/>
</dbReference>
<dbReference type="AlphaFoldDB" id="A0AAV5QSH3"/>
<dbReference type="PANTHER" id="PTHR14005:SF0">
    <property type="entry name" value="EUKARYOTIC TRANSLATION INITIATION FACTOR 3 SUBUNIT A"/>
    <property type="match status" value="1"/>
</dbReference>
<comment type="caution">
    <text evidence="10">The sequence shown here is derived from an EMBL/GenBank/DDBJ whole genome shotgun (WGS) entry which is preliminary data.</text>
</comment>
<feature type="coiled-coil region" evidence="7">
    <location>
        <begin position="728"/>
        <end position="852"/>
    </location>
</feature>
<dbReference type="GO" id="GO:0003729">
    <property type="term" value="F:mRNA binding"/>
    <property type="evidence" value="ECO:0007669"/>
    <property type="project" value="TreeGrafter"/>
</dbReference>
<evidence type="ECO:0000256" key="7">
    <source>
        <dbReference type="SAM" id="Coils"/>
    </source>
</evidence>
<keyword evidence="3 10" id="KW-0396">Initiation factor</keyword>
<evidence type="ECO:0000256" key="2">
    <source>
        <dbReference type="ARBA" id="ARBA00022490"/>
    </source>
</evidence>
<keyword evidence="5" id="KW-0648">Protein biosynthesis</keyword>
<dbReference type="Gene3D" id="1.25.40.860">
    <property type="match status" value="2"/>
</dbReference>